<feature type="transmembrane region" description="Helical" evidence="1">
    <location>
        <begin position="216"/>
        <end position="234"/>
    </location>
</feature>
<evidence type="ECO:0000256" key="1">
    <source>
        <dbReference type="SAM" id="Phobius"/>
    </source>
</evidence>
<keyword evidence="1" id="KW-1133">Transmembrane helix</keyword>
<protein>
    <recommendedName>
        <fullName evidence="4">DUF2306 domain-containing protein</fullName>
    </recommendedName>
</protein>
<dbReference type="Proteomes" id="UP001589943">
    <property type="component" value="Unassembled WGS sequence"/>
</dbReference>
<feature type="transmembrane region" description="Helical" evidence="1">
    <location>
        <begin position="187"/>
        <end position="204"/>
    </location>
</feature>
<evidence type="ECO:0008006" key="4">
    <source>
        <dbReference type="Google" id="ProtNLM"/>
    </source>
</evidence>
<name>A0ABV6PL50_9SPHN</name>
<proteinExistence type="predicted"/>
<keyword evidence="3" id="KW-1185">Reference proteome</keyword>
<sequence length="249" mass="27745">MGKTTFAIRHGWDNRFWLAFVATSWLAIAMGFGTPIAERFAGKAPYVAPIILVAHVFVYFGWMVLLTTQALLINRGRTDWHRKLGVAGAMLAVLVSATGLGAEIYSQRYWAHTDPENVRFFTFPLYVLIAFSLCAFLAVRARRDPAAHKRLILLATSAIMGGPYQRWWGHAIDQVTGTGPFNTWAHLYTGMNVLMIVAAGYDLVTRGALHRIYRIAIPLLVAGQFATIAIWYSGWWPPLVRSVLGIPPV</sequence>
<accession>A0ABV6PL50</accession>
<dbReference type="EMBL" id="JBHLTL010000006">
    <property type="protein sequence ID" value="MFC0590289.1"/>
    <property type="molecule type" value="Genomic_DNA"/>
</dbReference>
<evidence type="ECO:0000313" key="3">
    <source>
        <dbReference type="Proteomes" id="UP001589943"/>
    </source>
</evidence>
<feature type="transmembrane region" description="Helical" evidence="1">
    <location>
        <begin position="118"/>
        <end position="139"/>
    </location>
</feature>
<keyword evidence="1" id="KW-0812">Transmembrane</keyword>
<gene>
    <name evidence="2" type="ORF">ACFFF7_12770</name>
</gene>
<keyword evidence="1" id="KW-0472">Membrane</keyword>
<evidence type="ECO:0000313" key="2">
    <source>
        <dbReference type="EMBL" id="MFC0590289.1"/>
    </source>
</evidence>
<feature type="transmembrane region" description="Helical" evidence="1">
    <location>
        <begin position="84"/>
        <end position="106"/>
    </location>
</feature>
<comment type="caution">
    <text evidence="2">The sequence shown here is derived from an EMBL/GenBank/DDBJ whole genome shotgun (WGS) entry which is preliminary data.</text>
</comment>
<feature type="transmembrane region" description="Helical" evidence="1">
    <location>
        <begin position="16"/>
        <end position="34"/>
    </location>
</feature>
<feature type="transmembrane region" description="Helical" evidence="1">
    <location>
        <begin position="46"/>
        <end position="72"/>
    </location>
</feature>
<dbReference type="RefSeq" id="WP_379481734.1">
    <property type="nucleotide sequence ID" value="NZ_JBHLTL010000006.1"/>
</dbReference>
<feature type="transmembrane region" description="Helical" evidence="1">
    <location>
        <begin position="151"/>
        <end position="167"/>
    </location>
</feature>
<reference evidence="2 3" key="1">
    <citation type="submission" date="2024-09" db="EMBL/GenBank/DDBJ databases">
        <authorList>
            <person name="Sun Q."/>
            <person name="Mori K."/>
        </authorList>
    </citation>
    <scope>NUCLEOTIDE SEQUENCE [LARGE SCALE GENOMIC DNA]</scope>
    <source>
        <strain evidence="2 3">NCAIM B.02537</strain>
    </source>
</reference>
<organism evidence="2 3">
    <name type="scientific">Novosphingobium aquiterrae</name>
    <dbReference type="NCBI Taxonomy" id="624388"/>
    <lineage>
        <taxon>Bacteria</taxon>
        <taxon>Pseudomonadati</taxon>
        <taxon>Pseudomonadota</taxon>
        <taxon>Alphaproteobacteria</taxon>
        <taxon>Sphingomonadales</taxon>
        <taxon>Sphingomonadaceae</taxon>
        <taxon>Novosphingobium</taxon>
    </lineage>
</organism>